<name>A0ABN3XGH9_9ACTN</name>
<evidence type="ECO:0000256" key="1">
    <source>
        <dbReference type="SAM" id="MobiDB-lite"/>
    </source>
</evidence>
<evidence type="ECO:0008006" key="4">
    <source>
        <dbReference type="Google" id="ProtNLM"/>
    </source>
</evidence>
<sequence>MLRHAIAPSRDYLKAPHAIVRHARLNNDAKMLLLYVLGLPESKCGKPLSEHAARLGIKPRAYQKAKALLVECGFLRENKWQNDRGRWVTEQMVTNDVFASPGARFPTAGDSTDRVVGASPTEQEEQRKNTPHPPPEGEPEPEPESQPQAQSERQSEPQAQPQPLTGELAEAERVLLSLRHLDRRLHLGVPEARRLAATAVEWLRRGVSPGELRLALSAGLPAGGVRSAVGFLRYRLVEKLPEVPSLARTIATATPPPGRDRGELVLCAGPGDDHAFRPVAGETECGECRREAAAGAAGSGARPQEGAVRLTWRERVAAATGTA</sequence>
<comment type="caution">
    <text evidence="2">The sequence shown here is derived from an EMBL/GenBank/DDBJ whole genome shotgun (WGS) entry which is preliminary data.</text>
</comment>
<accession>A0ABN3XGH9</accession>
<dbReference type="Proteomes" id="UP001500403">
    <property type="component" value="Unassembled WGS sequence"/>
</dbReference>
<reference evidence="2 3" key="1">
    <citation type="journal article" date="2019" name="Int. J. Syst. Evol. Microbiol.">
        <title>The Global Catalogue of Microorganisms (GCM) 10K type strain sequencing project: providing services to taxonomists for standard genome sequencing and annotation.</title>
        <authorList>
            <consortium name="The Broad Institute Genomics Platform"/>
            <consortium name="The Broad Institute Genome Sequencing Center for Infectious Disease"/>
            <person name="Wu L."/>
            <person name="Ma J."/>
        </authorList>
    </citation>
    <scope>NUCLEOTIDE SEQUENCE [LARGE SCALE GENOMIC DNA]</scope>
    <source>
        <strain evidence="2 3">JCM 9088</strain>
    </source>
</reference>
<feature type="compositionally biased region" description="Low complexity" evidence="1">
    <location>
        <begin position="145"/>
        <end position="162"/>
    </location>
</feature>
<proteinExistence type="predicted"/>
<keyword evidence="3" id="KW-1185">Reference proteome</keyword>
<feature type="region of interest" description="Disordered" evidence="1">
    <location>
        <begin position="99"/>
        <end position="162"/>
    </location>
</feature>
<protein>
    <recommendedName>
        <fullName evidence="4">Helix-turn-helix domain-containing protein</fullName>
    </recommendedName>
</protein>
<evidence type="ECO:0000313" key="3">
    <source>
        <dbReference type="Proteomes" id="UP001500403"/>
    </source>
</evidence>
<dbReference type="EMBL" id="BAAAUD010000039">
    <property type="protein sequence ID" value="GAA2950819.1"/>
    <property type="molecule type" value="Genomic_DNA"/>
</dbReference>
<dbReference type="RefSeq" id="WP_344496885.1">
    <property type="nucleotide sequence ID" value="NZ_BAAAUD010000039.1"/>
</dbReference>
<gene>
    <name evidence="2" type="ORF">GCM10010446_40070</name>
</gene>
<organism evidence="2 3">
    <name type="scientific">Streptomyces enissocaesilis</name>
    <dbReference type="NCBI Taxonomy" id="332589"/>
    <lineage>
        <taxon>Bacteria</taxon>
        <taxon>Bacillati</taxon>
        <taxon>Actinomycetota</taxon>
        <taxon>Actinomycetes</taxon>
        <taxon>Kitasatosporales</taxon>
        <taxon>Streptomycetaceae</taxon>
        <taxon>Streptomyces</taxon>
        <taxon>Streptomyces rochei group</taxon>
    </lineage>
</organism>
<evidence type="ECO:0000313" key="2">
    <source>
        <dbReference type="EMBL" id="GAA2950819.1"/>
    </source>
</evidence>